<gene>
    <name evidence="1" type="ORF">BOLFYP28_05741</name>
</gene>
<accession>A0A6N2RQC9</accession>
<proteinExistence type="predicted"/>
<sequence length="154" mass="17658">MLTDEKELPEIEKREGKNWIGLRIRNKGKITDIYINQLADGRLMHSNSWIEADGWSTDAYMFIVTYPEKSAPADAKEYFIGYGSSLKRGTTSYFSSLAKLFIIQKEENRRMQLWIDGSTKVKAYIRSLQCPVSVSVNGESIPIVYDHSNLKIEL</sequence>
<name>A0A6N2RQC9_BACOV</name>
<protein>
    <submittedName>
        <fullName evidence="1">Uncharacterized protein</fullName>
    </submittedName>
</protein>
<reference evidence="1" key="1">
    <citation type="submission" date="2019-11" db="EMBL/GenBank/DDBJ databases">
        <authorList>
            <person name="Feng L."/>
        </authorList>
    </citation>
    <scope>NUCLEOTIDE SEQUENCE</scope>
    <source>
        <strain evidence="1">BovatusLFYP28</strain>
    </source>
</reference>
<dbReference type="EMBL" id="CACRTD010000005">
    <property type="protein sequence ID" value="VYS82946.1"/>
    <property type="molecule type" value="Genomic_DNA"/>
</dbReference>
<organism evidence="1">
    <name type="scientific">Bacteroides ovatus</name>
    <dbReference type="NCBI Taxonomy" id="28116"/>
    <lineage>
        <taxon>Bacteria</taxon>
        <taxon>Pseudomonadati</taxon>
        <taxon>Bacteroidota</taxon>
        <taxon>Bacteroidia</taxon>
        <taxon>Bacteroidales</taxon>
        <taxon>Bacteroidaceae</taxon>
        <taxon>Bacteroides</taxon>
    </lineage>
</organism>
<dbReference type="AlphaFoldDB" id="A0A6N2RQC9"/>
<evidence type="ECO:0000313" key="1">
    <source>
        <dbReference type="EMBL" id="VYS82946.1"/>
    </source>
</evidence>